<dbReference type="EMBL" id="FTNR01000027">
    <property type="protein sequence ID" value="SIS20385.1"/>
    <property type="molecule type" value="Genomic_DNA"/>
</dbReference>
<proteinExistence type="predicted"/>
<name>A0A1N7H690_9EURY</name>
<accession>A0A1N7H690</accession>
<dbReference type="InterPro" id="IPR013389">
    <property type="entry name" value="CRISPR-assoc_prot_Cas8b"/>
</dbReference>
<dbReference type="STRING" id="308853.SAMN05421752_12739"/>
<dbReference type="Proteomes" id="UP000185936">
    <property type="component" value="Unassembled WGS sequence"/>
</dbReference>
<evidence type="ECO:0000313" key="2">
    <source>
        <dbReference type="EMBL" id="SIS20385.1"/>
    </source>
</evidence>
<keyword evidence="3" id="KW-1185">Reference proteome</keyword>
<dbReference type="AlphaFoldDB" id="A0A1N7H690"/>
<dbReference type="Pfam" id="PF09484">
    <property type="entry name" value="Cas_TM1802"/>
    <property type="match status" value="1"/>
</dbReference>
<sequence length="753" mass="84288">MTASNVIEPEANRNTLDEILLDRAYSSIYDIAHLYGRLHSTYLSLKYEDVGIEQKYVQRRLTPEARPDYFEQEIGMASVPVDVSDGNVRIATADDLVAAESDNESDGIDPTTSLYTEPIDREKLLRVGYSRQDSRARGHNMSLAHDITDKSPAKCAGYITDLFTQWLRSDVASEVAAGHPDGDLIECLASFKADALSELEETVQAEFKNRFPDGFTGVLSLRIRTEKDGRFQYPGEFEVLNEVTKRRWVANQMRSYSEAKDSSGTATDFVTGEHGEVFGLSDSPLERHQGKMAESFPNLSPDESWRNRPLSSDTAFAVITGSSIVKQFVHLLRDDTRLYVIPYLANPGPKEAVALYDLARKAIDDNGQIVSVLSDELTDRSSRLYDTDVQLYYSVVYEPGRKSKILMEEPSVSVRKIRAIADAHTELLGSNLLVRRPGRPPLFPSPPYGRTNSQTNDDGYDGSEYLMSSMSDAVFSGLLNGGYFASTFFDRKANEDDDNYGASDPWTTATRQCLGPDTRLNPEWLMDQYVPRLEQEQRSSFGEDDLPVPDSLLTRQYVQYQALARAGVLGMPGQRSGDAPSPLTQPVQIETMKNDSNPAQQMAEKASFENREQRLDQFIEAHPALAQNGERQGAFLLGALVGRLAAYQTSPKKDLSRTVMRQHPIDSLTLQRFSTTLSQVLDKNVVYSEEDENVNSIMNTRYVERLNDIVHQKPPTEWKLSTSDLRMHYGLGLSYGRSDTSIGDYSDDASNDK</sequence>
<evidence type="ECO:0000313" key="3">
    <source>
        <dbReference type="Proteomes" id="UP000185936"/>
    </source>
</evidence>
<gene>
    <name evidence="2" type="ORF">SAMN05421752_12739</name>
</gene>
<organism evidence="2 3">
    <name type="scientific">Natronorubrum thiooxidans</name>
    <dbReference type="NCBI Taxonomy" id="308853"/>
    <lineage>
        <taxon>Archaea</taxon>
        <taxon>Methanobacteriati</taxon>
        <taxon>Methanobacteriota</taxon>
        <taxon>Stenosarchaea group</taxon>
        <taxon>Halobacteria</taxon>
        <taxon>Halobacteriales</taxon>
        <taxon>Natrialbaceae</taxon>
        <taxon>Natronorubrum</taxon>
    </lineage>
</organism>
<protein>
    <submittedName>
        <fullName evidence="2">CRISPR-associated protein, Csh1 family</fullName>
    </submittedName>
</protein>
<evidence type="ECO:0000256" key="1">
    <source>
        <dbReference type="SAM" id="MobiDB-lite"/>
    </source>
</evidence>
<feature type="region of interest" description="Disordered" evidence="1">
    <location>
        <begin position="438"/>
        <end position="457"/>
    </location>
</feature>
<reference evidence="3" key="1">
    <citation type="submission" date="2017-01" db="EMBL/GenBank/DDBJ databases">
        <authorList>
            <person name="Varghese N."/>
            <person name="Submissions S."/>
        </authorList>
    </citation>
    <scope>NUCLEOTIDE SEQUENCE [LARGE SCALE GENOMIC DNA]</scope>
    <source>
        <strain evidence="3">type strain: HArc-</strain>
    </source>
</reference>